<evidence type="ECO:0000256" key="1">
    <source>
        <dbReference type="ARBA" id="ARBA00022723"/>
    </source>
</evidence>
<dbReference type="Pfam" id="PF00903">
    <property type="entry name" value="Glyoxalase"/>
    <property type="match status" value="1"/>
</dbReference>
<keyword evidence="5" id="KW-1185">Reference proteome</keyword>
<reference evidence="3 5" key="1">
    <citation type="submission" date="2018-11" db="EMBL/GenBank/DDBJ databases">
        <title>Shewanella sp. M2.</title>
        <authorList>
            <person name="Hwang Y.J."/>
            <person name="Hwang C.Y."/>
        </authorList>
    </citation>
    <scope>NUCLEOTIDE SEQUENCE [LARGE SCALE GENOMIC DNA]</scope>
    <source>
        <strain evidence="3 5">M2</strain>
    </source>
</reference>
<dbReference type="RefSeq" id="WP_124012957.1">
    <property type="nucleotide sequence ID" value="NZ_CP034073.1"/>
</dbReference>
<feature type="domain" description="VOC" evidence="2">
    <location>
        <begin position="10"/>
        <end position="134"/>
    </location>
</feature>
<organism evidence="4 6">
    <name type="scientific">Shewanella psychromarinicola</name>
    <dbReference type="NCBI Taxonomy" id="2487742"/>
    <lineage>
        <taxon>Bacteria</taxon>
        <taxon>Pseudomonadati</taxon>
        <taxon>Pseudomonadota</taxon>
        <taxon>Gammaproteobacteria</taxon>
        <taxon>Alteromonadales</taxon>
        <taxon>Shewanellaceae</taxon>
        <taxon>Shewanella</taxon>
    </lineage>
</organism>
<gene>
    <name evidence="4" type="ORF">EGC77_11880</name>
    <name evidence="3" type="ORF">EGC80_05260</name>
</gene>
<protein>
    <submittedName>
        <fullName evidence="4">VOC family protein</fullName>
    </submittedName>
</protein>
<evidence type="ECO:0000313" key="3">
    <source>
        <dbReference type="EMBL" id="AZG34394.1"/>
    </source>
</evidence>
<evidence type="ECO:0000313" key="6">
    <source>
        <dbReference type="Proteomes" id="UP000278855"/>
    </source>
</evidence>
<dbReference type="KEGG" id="spsr:EGC80_05260"/>
<dbReference type="Proteomes" id="UP000278855">
    <property type="component" value="Unassembled WGS sequence"/>
</dbReference>
<dbReference type="AlphaFoldDB" id="A0A3N4E301"/>
<sequence length="135" mass="15258">MRNKIMKIMSLDHVGIRVMEFDRAIRFYEKLGFSVTRQDSKEHVVVLKHDSGVEINLLDSGSNDNNQKNVLMDVENKYPGYTHYALEVNSAVNAKQYLESIGLVVTEGPATFGDGKTSIFIRDPDKNVIELTQLP</sequence>
<evidence type="ECO:0000313" key="5">
    <source>
        <dbReference type="Proteomes" id="UP000273778"/>
    </source>
</evidence>
<dbReference type="InterPro" id="IPR018146">
    <property type="entry name" value="Glyoxalase_1_CS"/>
</dbReference>
<keyword evidence="1" id="KW-0479">Metal-binding</keyword>
<dbReference type="PANTHER" id="PTHR43048:SF3">
    <property type="entry name" value="METHYLMALONYL-COA EPIMERASE, MITOCHONDRIAL"/>
    <property type="match status" value="1"/>
</dbReference>
<dbReference type="InterPro" id="IPR004360">
    <property type="entry name" value="Glyas_Fos-R_dOase_dom"/>
</dbReference>
<reference evidence="6" key="2">
    <citation type="submission" date="2018-11" db="EMBL/GenBank/DDBJ databases">
        <title>Shewanella sp. R106.</title>
        <authorList>
            <person name="Hwang Y.J."/>
            <person name="Hwang C.Y."/>
        </authorList>
    </citation>
    <scope>NUCLEOTIDE SEQUENCE [LARGE SCALE GENOMIC DNA]</scope>
    <source>
        <strain evidence="6">R106</strain>
    </source>
</reference>
<dbReference type="GO" id="GO:0004493">
    <property type="term" value="F:methylmalonyl-CoA epimerase activity"/>
    <property type="evidence" value="ECO:0007669"/>
    <property type="project" value="TreeGrafter"/>
</dbReference>
<dbReference type="GO" id="GO:0046872">
    <property type="term" value="F:metal ion binding"/>
    <property type="evidence" value="ECO:0007669"/>
    <property type="project" value="UniProtKB-KW"/>
</dbReference>
<dbReference type="CDD" id="cd06587">
    <property type="entry name" value="VOC"/>
    <property type="match status" value="1"/>
</dbReference>
<name>A0A3N4E301_9GAMM</name>
<dbReference type="InterPro" id="IPR029068">
    <property type="entry name" value="Glyas_Bleomycin-R_OHBP_Dase"/>
</dbReference>
<dbReference type="Gene3D" id="3.10.180.10">
    <property type="entry name" value="2,3-Dihydroxybiphenyl 1,2-Dioxygenase, domain 1"/>
    <property type="match status" value="1"/>
</dbReference>
<dbReference type="GO" id="GO:0046491">
    <property type="term" value="P:L-methylmalonyl-CoA metabolic process"/>
    <property type="evidence" value="ECO:0007669"/>
    <property type="project" value="TreeGrafter"/>
</dbReference>
<reference evidence="4" key="3">
    <citation type="submission" date="2018-11" db="EMBL/GenBank/DDBJ databases">
        <authorList>
            <person name="Hwang Y.J."/>
            <person name="Hwang C.Y."/>
        </authorList>
    </citation>
    <scope>NUCLEOTIDE SEQUENCE</scope>
    <source>
        <strain evidence="4">R106</strain>
    </source>
</reference>
<evidence type="ECO:0000259" key="2">
    <source>
        <dbReference type="PROSITE" id="PS51819"/>
    </source>
</evidence>
<dbReference type="GO" id="GO:0004462">
    <property type="term" value="F:lactoylglutathione lyase activity"/>
    <property type="evidence" value="ECO:0007669"/>
    <property type="project" value="InterPro"/>
</dbReference>
<dbReference type="PROSITE" id="PS51819">
    <property type="entry name" value="VOC"/>
    <property type="match status" value="1"/>
</dbReference>
<dbReference type="EMBL" id="RKKB01000003">
    <property type="protein sequence ID" value="RPA32493.1"/>
    <property type="molecule type" value="Genomic_DNA"/>
</dbReference>
<proteinExistence type="predicted"/>
<dbReference type="InterPro" id="IPR037523">
    <property type="entry name" value="VOC_core"/>
</dbReference>
<dbReference type="InterPro" id="IPR051785">
    <property type="entry name" value="MMCE/EMCE_epimerase"/>
</dbReference>
<dbReference type="Proteomes" id="UP000273778">
    <property type="component" value="Chromosome"/>
</dbReference>
<dbReference type="SUPFAM" id="SSF54593">
    <property type="entry name" value="Glyoxalase/Bleomycin resistance protein/Dihydroxybiphenyl dioxygenase"/>
    <property type="match status" value="1"/>
</dbReference>
<dbReference type="OrthoDB" id="9812656at2"/>
<dbReference type="PANTHER" id="PTHR43048">
    <property type="entry name" value="METHYLMALONYL-COA EPIMERASE"/>
    <property type="match status" value="1"/>
</dbReference>
<evidence type="ECO:0000313" key="4">
    <source>
        <dbReference type="EMBL" id="RPA32493.1"/>
    </source>
</evidence>
<accession>A0A3N4E301</accession>
<dbReference type="PROSITE" id="PS00934">
    <property type="entry name" value="GLYOXALASE_I_1"/>
    <property type="match status" value="1"/>
</dbReference>
<dbReference type="EMBL" id="CP034073">
    <property type="protein sequence ID" value="AZG34394.1"/>
    <property type="molecule type" value="Genomic_DNA"/>
</dbReference>